<sequence length="322" mass="35641">MFYNVLPAFIQNRISTLPSIRRSISHLHGRALRTKSASTVTEISPPVTPPPSYTARPGSARSSRSSVVSITDGETTFRDDVSERPKSSMSTPLPFSTSETQTGVIWKYANQGISLVTQAYQESHALARKADETSTLLTRQLYIHSITYLLRGLPAELTPEEILSLQAAVPQSIVIQNDTSANDIVLFTQDAPVSQGPPPDASIVHRVTAIVVFETFVVIQFFLPYIKLFVGHAYRFERQHKVTQRLVYNGIMTADALRRRSLQLSHTICQMNNGKVGQAINDLSLWWVKGLTGGVEQGIQDGVTMFSNERPASSKGRVEKLE</sequence>
<dbReference type="Proteomes" id="UP000244855">
    <property type="component" value="Unassembled WGS sequence"/>
</dbReference>
<organism evidence="2 3">
    <name type="scientific">Periconia macrospinosa</name>
    <dbReference type="NCBI Taxonomy" id="97972"/>
    <lineage>
        <taxon>Eukaryota</taxon>
        <taxon>Fungi</taxon>
        <taxon>Dikarya</taxon>
        <taxon>Ascomycota</taxon>
        <taxon>Pezizomycotina</taxon>
        <taxon>Dothideomycetes</taxon>
        <taxon>Pleosporomycetidae</taxon>
        <taxon>Pleosporales</taxon>
        <taxon>Massarineae</taxon>
        <taxon>Periconiaceae</taxon>
        <taxon>Periconia</taxon>
    </lineage>
</organism>
<evidence type="ECO:0000313" key="2">
    <source>
        <dbReference type="EMBL" id="PVH91424.1"/>
    </source>
</evidence>
<gene>
    <name evidence="2" type="ORF">DM02DRAFT_545827</name>
</gene>
<feature type="compositionally biased region" description="Basic and acidic residues" evidence="1">
    <location>
        <begin position="75"/>
        <end position="86"/>
    </location>
</feature>
<dbReference type="EMBL" id="KZ805868">
    <property type="protein sequence ID" value="PVH91424.1"/>
    <property type="molecule type" value="Genomic_DNA"/>
</dbReference>
<evidence type="ECO:0000313" key="3">
    <source>
        <dbReference type="Proteomes" id="UP000244855"/>
    </source>
</evidence>
<name>A0A2V1D2D3_9PLEO</name>
<dbReference type="AlphaFoldDB" id="A0A2V1D2D3"/>
<keyword evidence="3" id="KW-1185">Reference proteome</keyword>
<evidence type="ECO:0000256" key="1">
    <source>
        <dbReference type="SAM" id="MobiDB-lite"/>
    </source>
</evidence>
<proteinExistence type="predicted"/>
<dbReference type="OrthoDB" id="190201at2759"/>
<reference evidence="2 3" key="1">
    <citation type="journal article" date="2018" name="Sci. Rep.">
        <title>Comparative genomics provides insights into the lifestyle and reveals functional heterogeneity of dark septate endophytic fungi.</title>
        <authorList>
            <person name="Knapp D.G."/>
            <person name="Nemeth J.B."/>
            <person name="Barry K."/>
            <person name="Hainaut M."/>
            <person name="Henrissat B."/>
            <person name="Johnson J."/>
            <person name="Kuo A."/>
            <person name="Lim J.H.P."/>
            <person name="Lipzen A."/>
            <person name="Nolan M."/>
            <person name="Ohm R.A."/>
            <person name="Tamas L."/>
            <person name="Grigoriev I.V."/>
            <person name="Spatafora J.W."/>
            <person name="Nagy L.G."/>
            <person name="Kovacs G.M."/>
        </authorList>
    </citation>
    <scope>NUCLEOTIDE SEQUENCE [LARGE SCALE GENOMIC DNA]</scope>
    <source>
        <strain evidence="2 3">DSE2036</strain>
    </source>
</reference>
<feature type="compositionally biased region" description="Low complexity" evidence="1">
    <location>
        <begin position="59"/>
        <end position="69"/>
    </location>
</feature>
<protein>
    <submittedName>
        <fullName evidence="2">Uncharacterized protein</fullName>
    </submittedName>
</protein>
<accession>A0A2V1D2D3</accession>
<feature type="region of interest" description="Disordered" evidence="1">
    <location>
        <begin position="35"/>
        <end position="95"/>
    </location>
</feature>